<dbReference type="PROSITE" id="PS51257">
    <property type="entry name" value="PROKAR_LIPOPROTEIN"/>
    <property type="match status" value="1"/>
</dbReference>
<dbReference type="Proteomes" id="UP000261031">
    <property type="component" value="Unassembled WGS sequence"/>
</dbReference>
<name>A0A395ZKC3_BIFPS</name>
<dbReference type="InterPro" id="IPR006059">
    <property type="entry name" value="SBP"/>
</dbReference>
<keyword evidence="1" id="KW-0732">Signal</keyword>
<organism evidence="2 3">
    <name type="scientific">Bifidobacterium pseudocatenulatum</name>
    <dbReference type="NCBI Taxonomy" id="28026"/>
    <lineage>
        <taxon>Bacteria</taxon>
        <taxon>Bacillati</taxon>
        <taxon>Actinomycetota</taxon>
        <taxon>Actinomycetes</taxon>
        <taxon>Bifidobacteriales</taxon>
        <taxon>Bifidobacteriaceae</taxon>
        <taxon>Bifidobacterium</taxon>
    </lineage>
</organism>
<comment type="caution">
    <text evidence="2">The sequence shown here is derived from an EMBL/GenBank/DDBJ whole genome shotgun (WGS) entry which is preliminary data.</text>
</comment>
<feature type="chain" id="PRO_5039035073" evidence="1">
    <location>
        <begin position="34"/>
        <end position="431"/>
    </location>
</feature>
<feature type="signal peptide" evidence="1">
    <location>
        <begin position="1"/>
        <end position="33"/>
    </location>
</feature>
<accession>A0A395ZKC3</accession>
<dbReference type="InterPro" id="IPR050490">
    <property type="entry name" value="Bact_solute-bd_prot1"/>
</dbReference>
<protein>
    <submittedName>
        <fullName evidence="2">Extracellular solute-binding protein</fullName>
    </submittedName>
</protein>
<evidence type="ECO:0000313" key="2">
    <source>
        <dbReference type="EMBL" id="RGP04756.1"/>
    </source>
</evidence>
<dbReference type="Pfam" id="PF01547">
    <property type="entry name" value="SBP_bac_1"/>
    <property type="match status" value="1"/>
</dbReference>
<dbReference type="Gene3D" id="3.40.190.10">
    <property type="entry name" value="Periplasmic binding protein-like II"/>
    <property type="match status" value="2"/>
</dbReference>
<dbReference type="EMBL" id="QSWD01000001">
    <property type="protein sequence ID" value="RGP04756.1"/>
    <property type="molecule type" value="Genomic_DNA"/>
</dbReference>
<reference evidence="2 3" key="1">
    <citation type="submission" date="2018-08" db="EMBL/GenBank/DDBJ databases">
        <title>A genome reference for cultivated species of the human gut microbiota.</title>
        <authorList>
            <person name="Zou Y."/>
            <person name="Xue W."/>
            <person name="Luo G."/>
        </authorList>
    </citation>
    <scope>NUCLEOTIDE SEQUENCE [LARGE SCALE GENOMIC DNA]</scope>
    <source>
        <strain evidence="2 3">OF05-12</strain>
    </source>
</reference>
<sequence>MVNKEKTMKFKTIAAATLAVATMLGMGACGSSAGAKDDKTITFWHNATAGDGKQYWEDLAKAFEKKTGVKVQIQAIQNEDFEGKLTTAMQDPASGPDVYMTLGGAKTKDMVDAGQVMDITDKISDTVKKQMSSSLESVSYDGKVYGVPVTVQPGGIWYSKDLFKQAGIDAVPTTFSELKTDVQKLRSAGIEPIALGGKDAWPVGHWYYWLSMRECSPKAYAKGVNDKDFSDSCWVKAGDDLKDLLDANAFNEGFLTTTAQQGASSSAGLLANHKAAMELMGTWEPGVLKDLTPDKKPMADLGFFAFPTVDGGKGEEGALMGAVTGFSVNPEAPDAAVDFVNFMAEKSNQEKYATAFSTIPASAEAYDAVTDENLKAILEAMKKSDGMQLWMDTALGGNIGNALNSGVVNLLSGQGTSADIVKAMKDAAAKG</sequence>
<dbReference type="AlphaFoldDB" id="A0A395ZKC3"/>
<proteinExistence type="predicted"/>
<dbReference type="PANTHER" id="PTHR43649">
    <property type="entry name" value="ARABINOSE-BINDING PROTEIN-RELATED"/>
    <property type="match status" value="1"/>
</dbReference>
<gene>
    <name evidence="2" type="ORF">DXA79_02525</name>
</gene>
<dbReference type="PANTHER" id="PTHR43649:SF14">
    <property type="entry name" value="BLR3389 PROTEIN"/>
    <property type="match status" value="1"/>
</dbReference>
<evidence type="ECO:0000313" key="3">
    <source>
        <dbReference type="Proteomes" id="UP000261031"/>
    </source>
</evidence>
<evidence type="ECO:0000256" key="1">
    <source>
        <dbReference type="SAM" id="SignalP"/>
    </source>
</evidence>
<dbReference type="SUPFAM" id="SSF53850">
    <property type="entry name" value="Periplasmic binding protein-like II"/>
    <property type="match status" value="1"/>
</dbReference>